<dbReference type="KEGG" id="dra:DR_2334"/>
<evidence type="ECO:0000313" key="5">
    <source>
        <dbReference type="Proteomes" id="UP000002524"/>
    </source>
</evidence>
<feature type="domain" description="N-acetyltransferase" evidence="3">
    <location>
        <begin position="212"/>
        <end position="356"/>
    </location>
</feature>
<dbReference type="Pfam" id="PF00583">
    <property type="entry name" value="Acetyltransf_1"/>
    <property type="match status" value="2"/>
</dbReference>
<evidence type="ECO:0000313" key="4">
    <source>
        <dbReference type="EMBL" id="AAF11882.1"/>
    </source>
</evidence>
<dbReference type="Proteomes" id="UP000002524">
    <property type="component" value="Chromosome 1"/>
</dbReference>
<dbReference type="InterPro" id="IPR050680">
    <property type="entry name" value="YpeA/RimI_acetyltransf"/>
</dbReference>
<dbReference type="eggNOG" id="COG0454">
    <property type="taxonomic scope" value="Bacteria"/>
</dbReference>
<dbReference type="STRING" id="243230.DR_2334"/>
<dbReference type="HOGENOM" id="CLU_705396_0_0_0"/>
<dbReference type="PATRIC" id="fig|243230.17.peg.2565"/>
<dbReference type="GeneID" id="69518583"/>
<feature type="domain" description="N-acetyltransferase" evidence="3">
    <location>
        <begin position="10"/>
        <end position="157"/>
    </location>
</feature>
<gene>
    <name evidence="4" type="ordered locus">DR_2334</name>
</gene>
<keyword evidence="5" id="KW-1185">Reference proteome</keyword>
<dbReference type="PANTHER" id="PTHR43420:SF47">
    <property type="entry name" value="N-ACETYLTRANSFERASE DOMAIN-CONTAINING PROTEIN"/>
    <property type="match status" value="1"/>
</dbReference>
<evidence type="ECO:0000256" key="2">
    <source>
        <dbReference type="ARBA" id="ARBA00023315"/>
    </source>
</evidence>
<dbReference type="PROSITE" id="PS51186">
    <property type="entry name" value="GNAT"/>
    <property type="match status" value="2"/>
</dbReference>
<dbReference type="InterPro" id="IPR016181">
    <property type="entry name" value="Acyl_CoA_acyltransferase"/>
</dbReference>
<dbReference type="EMBL" id="AE000513">
    <property type="protein sequence ID" value="AAF11882.1"/>
    <property type="molecule type" value="Genomic_DNA"/>
</dbReference>
<dbReference type="SUPFAM" id="SSF55729">
    <property type="entry name" value="Acyl-CoA N-acyltransferases (Nat)"/>
    <property type="match status" value="2"/>
</dbReference>
<reference evidence="4 5" key="1">
    <citation type="journal article" date="1999" name="Science">
        <title>Genome sequence of the radioresistant bacterium Deinococcus radiodurans R1.</title>
        <authorList>
            <person name="White O."/>
            <person name="Eisen J.A."/>
            <person name="Heidelberg J.F."/>
            <person name="Hickey E.K."/>
            <person name="Peterson J.D."/>
            <person name="Dodson R.J."/>
            <person name="Haft D.H."/>
            <person name="Gwinn M.L."/>
            <person name="Nelson W.C."/>
            <person name="Richardson D.L."/>
            <person name="Moffat K.S."/>
            <person name="Qin H."/>
            <person name="Jiang L."/>
            <person name="Pamphile W."/>
            <person name="Crosby M."/>
            <person name="Shen M."/>
            <person name="Vamathevan J.J."/>
            <person name="Lam P."/>
            <person name="McDonald L."/>
            <person name="Utterback T."/>
            <person name="Zalewski C."/>
            <person name="Makarova K.S."/>
            <person name="Aravind L."/>
            <person name="Daly M.J."/>
            <person name="Minton K.W."/>
            <person name="Fleischmann R.D."/>
            <person name="Ketchum K.A."/>
            <person name="Nelson K.E."/>
            <person name="Salzberg S."/>
            <person name="Smith H.O."/>
            <person name="Venter J.C."/>
            <person name="Fraser C.M."/>
        </authorList>
    </citation>
    <scope>NUCLEOTIDE SEQUENCE [LARGE SCALE GENOMIC DNA]</scope>
    <source>
        <strain evidence="5">ATCC 13939 / DSM 20539 / JCM 16871 / LMG 4051 / NBRC 15346 / NCIMB 9279 / R1 / VKM B-1422</strain>
    </source>
</reference>
<dbReference type="InParanoid" id="Q9RRZ5"/>
<name>Q9RRZ5_DEIRA</name>
<dbReference type="CDD" id="cd04301">
    <property type="entry name" value="NAT_SF"/>
    <property type="match status" value="2"/>
</dbReference>
<dbReference type="EnsemblBacteria" id="AAF11882">
    <property type="protein sequence ID" value="AAF11882"/>
    <property type="gene ID" value="DR_2334"/>
</dbReference>
<dbReference type="PaxDb" id="243230-DR_2334"/>
<proteinExistence type="predicted"/>
<evidence type="ECO:0000259" key="3">
    <source>
        <dbReference type="PROSITE" id="PS51186"/>
    </source>
</evidence>
<dbReference type="Gene3D" id="3.40.630.30">
    <property type="match status" value="2"/>
</dbReference>
<dbReference type="InterPro" id="IPR000182">
    <property type="entry name" value="GNAT_dom"/>
</dbReference>
<organism evidence="4 5">
    <name type="scientific">Deinococcus radiodurans (strain ATCC 13939 / DSM 20539 / JCM 16871 / CCUG 27074 / LMG 4051 / NBRC 15346 / NCIMB 9279 / VKM B-1422 / R1)</name>
    <dbReference type="NCBI Taxonomy" id="243230"/>
    <lineage>
        <taxon>Bacteria</taxon>
        <taxon>Thermotogati</taxon>
        <taxon>Deinococcota</taxon>
        <taxon>Deinococci</taxon>
        <taxon>Deinococcales</taxon>
        <taxon>Deinococcaceae</taxon>
        <taxon>Deinococcus</taxon>
    </lineage>
</organism>
<evidence type="ECO:0000256" key="1">
    <source>
        <dbReference type="ARBA" id="ARBA00022679"/>
    </source>
</evidence>
<accession>Q9RRZ5</accession>
<dbReference type="SMR" id="Q9RRZ5"/>
<dbReference type="GO" id="GO:0008080">
    <property type="term" value="F:N-acetyltransferase activity"/>
    <property type="evidence" value="ECO:0000318"/>
    <property type="project" value="GO_Central"/>
</dbReference>
<dbReference type="RefSeq" id="WP_010888960.1">
    <property type="nucleotide sequence ID" value="NC_001263.1"/>
</dbReference>
<sequence>MSSIDLGGDYHARPISPSEYRKVMTRLEDRVFGGNWDYRFDPPTKAPPPPGEEFAWGLFHGAEPVGWSYATQRGDRTVYMADTGILPEHQGRGLYTRLLPHLLAAFRAAGYTLVQSHHRATNNRVIIPKLRAGFFIQGLDLYAHGLNAALTLSLDDTYRDAQQVRSGFRQPGAEAARRLGVRVLPTLSESEPTSQPALPEGTGPDLDLGGGYALRSVDFVQAVGIMTALESRAYDTVSFDWQGNAPFSPPQGERYAWLILYGDAIAGWQISRQWDSRTAYMVNTALLPEHRGRGVYSRLLPLVLGQLRDAGYQLIRSHHHATNNAVLIPKLRAGFRLQGLEVDYHGVMAVLICPLDEVYAEYMDLRSGLKRPAGEAARRIGLAEDD</sequence>
<dbReference type="OrthoDB" id="9342569at2"/>
<dbReference type="PIR" id="H75287">
    <property type="entry name" value="H75287"/>
</dbReference>
<protein>
    <recommendedName>
        <fullName evidence="3">N-acetyltransferase domain-containing protein</fullName>
    </recommendedName>
</protein>
<dbReference type="AlphaFoldDB" id="Q9RRZ5"/>
<dbReference type="PANTHER" id="PTHR43420">
    <property type="entry name" value="ACETYLTRANSFERASE"/>
    <property type="match status" value="1"/>
</dbReference>
<keyword evidence="1" id="KW-0808">Transferase</keyword>
<keyword evidence="2" id="KW-0012">Acyltransferase</keyword>